<evidence type="ECO:0000256" key="7">
    <source>
        <dbReference type="RuleBase" id="RU363032"/>
    </source>
</evidence>
<feature type="transmembrane region" description="Helical" evidence="7">
    <location>
        <begin position="78"/>
        <end position="100"/>
    </location>
</feature>
<dbReference type="HOGENOM" id="CLU_016047_1_2_9"/>
<keyword evidence="12" id="KW-1185">Reference proteome</keyword>
<dbReference type="eggNOG" id="COG0395">
    <property type="taxonomic scope" value="Bacteria"/>
</dbReference>
<accession>A7VQM2</accession>
<dbReference type="GO" id="GO:0055085">
    <property type="term" value="P:transmembrane transport"/>
    <property type="evidence" value="ECO:0007669"/>
    <property type="project" value="InterPro"/>
</dbReference>
<feature type="transmembrane region" description="Helical" evidence="7">
    <location>
        <begin position="112"/>
        <end position="133"/>
    </location>
</feature>
<dbReference type="OrthoDB" id="42677at2"/>
<keyword evidence="5 7" id="KW-1133">Transmembrane helix</keyword>
<dbReference type="InterPro" id="IPR035906">
    <property type="entry name" value="MetI-like_sf"/>
</dbReference>
<feature type="transmembrane region" description="Helical" evidence="7">
    <location>
        <begin position="145"/>
        <end position="168"/>
    </location>
</feature>
<dbReference type="Pfam" id="PF00528">
    <property type="entry name" value="BPD_transp_1"/>
    <property type="match status" value="1"/>
</dbReference>
<evidence type="ECO:0000256" key="5">
    <source>
        <dbReference type="ARBA" id="ARBA00022989"/>
    </source>
</evidence>
<evidence type="ECO:0000256" key="2">
    <source>
        <dbReference type="ARBA" id="ARBA00022448"/>
    </source>
</evidence>
<dbReference type="PANTHER" id="PTHR43744:SF8">
    <property type="entry name" value="SN-GLYCEROL-3-PHOSPHATE TRANSPORT SYSTEM PERMEASE PROTEIN UGPE"/>
    <property type="match status" value="1"/>
</dbReference>
<feature type="transmembrane region" description="Helical" evidence="7">
    <location>
        <begin position="189"/>
        <end position="214"/>
    </location>
</feature>
<feature type="transmembrane region" description="Helical" evidence="7">
    <location>
        <begin position="247"/>
        <end position="268"/>
    </location>
</feature>
<evidence type="ECO:0000256" key="6">
    <source>
        <dbReference type="ARBA" id="ARBA00023136"/>
    </source>
</evidence>
<dbReference type="Proteomes" id="UP000003490">
    <property type="component" value="Unassembled WGS sequence"/>
</dbReference>
<evidence type="ECO:0000313" key="11">
    <source>
        <dbReference type="Proteomes" id="UP000003490"/>
    </source>
</evidence>
<comment type="similarity">
    <text evidence="7">Belongs to the binding-protein-dependent transport system permease family.</text>
</comment>
<dbReference type="Proteomes" id="UP000220611">
    <property type="component" value="Unassembled WGS sequence"/>
</dbReference>
<evidence type="ECO:0000256" key="3">
    <source>
        <dbReference type="ARBA" id="ARBA00022475"/>
    </source>
</evidence>
<organism evidence="9 11">
    <name type="scientific">[Clostridium] leptum DSM 753</name>
    <dbReference type="NCBI Taxonomy" id="428125"/>
    <lineage>
        <taxon>Bacteria</taxon>
        <taxon>Bacillati</taxon>
        <taxon>Bacillota</taxon>
        <taxon>Clostridia</taxon>
        <taxon>Eubacteriales</taxon>
        <taxon>Oscillospiraceae</taxon>
        <taxon>Oscillospiraceae incertae sedis</taxon>
    </lineage>
</organism>
<feature type="domain" description="ABC transmembrane type-1" evidence="8">
    <location>
        <begin position="74"/>
        <end position="268"/>
    </location>
</feature>
<proteinExistence type="inferred from homology"/>
<comment type="caution">
    <text evidence="9">The sequence shown here is derived from an EMBL/GenBank/DDBJ whole genome shotgun (WGS) entry which is preliminary data.</text>
</comment>
<evidence type="ECO:0000313" key="10">
    <source>
        <dbReference type="EMBL" id="PEQ23774.1"/>
    </source>
</evidence>
<evidence type="ECO:0000256" key="1">
    <source>
        <dbReference type="ARBA" id="ARBA00004651"/>
    </source>
</evidence>
<dbReference type="Gene3D" id="1.10.3720.10">
    <property type="entry name" value="MetI-like"/>
    <property type="match status" value="1"/>
</dbReference>
<keyword evidence="6 7" id="KW-0472">Membrane</keyword>
<evidence type="ECO:0000256" key="4">
    <source>
        <dbReference type="ARBA" id="ARBA00022692"/>
    </source>
</evidence>
<reference evidence="9 11" key="2">
    <citation type="submission" date="2007-08" db="EMBL/GenBank/DDBJ databases">
        <authorList>
            <person name="Fulton L."/>
            <person name="Clifton S."/>
            <person name="Fulton B."/>
            <person name="Xu J."/>
            <person name="Minx P."/>
            <person name="Pepin K.H."/>
            <person name="Johnson M."/>
            <person name="Thiruvilangam P."/>
            <person name="Bhonagiri V."/>
            <person name="Nash W.E."/>
            <person name="Wang C."/>
            <person name="Mardis E.R."/>
            <person name="Wilson R.K."/>
        </authorList>
    </citation>
    <scope>NUCLEOTIDE SEQUENCE [LARGE SCALE GENOMIC DNA]</scope>
    <source>
        <strain evidence="9 11">DSM 753</strain>
    </source>
</reference>
<comment type="subcellular location">
    <subcellularLocation>
        <location evidence="1 7">Cell membrane</location>
        <topology evidence="1 7">Multi-pass membrane protein</topology>
    </subcellularLocation>
</comment>
<gene>
    <name evidence="10" type="ORF">CH238_12435</name>
    <name evidence="9" type="ORF">CLOLEP_00852</name>
</gene>
<evidence type="ECO:0000313" key="9">
    <source>
        <dbReference type="EMBL" id="EDO62433.1"/>
    </source>
</evidence>
<name>A7VQM2_9FIRM</name>
<evidence type="ECO:0000313" key="12">
    <source>
        <dbReference type="Proteomes" id="UP000220611"/>
    </source>
</evidence>
<dbReference type="PANTHER" id="PTHR43744">
    <property type="entry name" value="ABC TRANSPORTER PERMEASE PROTEIN MG189-RELATED-RELATED"/>
    <property type="match status" value="1"/>
</dbReference>
<dbReference type="GO" id="GO:0005886">
    <property type="term" value="C:plasma membrane"/>
    <property type="evidence" value="ECO:0007669"/>
    <property type="project" value="UniProtKB-SubCell"/>
</dbReference>
<reference evidence="10 12" key="3">
    <citation type="submission" date="2017-07" db="EMBL/GenBank/DDBJ databases">
        <title>Prevalence of linear plasmids in Cutibacterium (Propionibacterium) acnes isolates obtained from prostatic tissue.</title>
        <authorList>
            <person name="Davidsson S."/>
            <person name="Carlsson J."/>
            <person name="Molling P."/>
            <person name="Andren O."/>
            <person name="Andersson S.-O."/>
            <person name="Brzuszkiewicz E."/>
            <person name="Poehlein A."/>
            <person name="Al-Zeer M."/>
            <person name="Brinkmann V."/>
            <person name="Scavenius C."/>
            <person name="Nazipi S."/>
            <person name="Soderquist B."/>
            <person name="Bruggemann H."/>
        </authorList>
    </citation>
    <scope>NUCLEOTIDE SEQUENCE [LARGE SCALE GENOMIC DNA]</scope>
    <source>
        <strain evidence="10 12">DSM 753</strain>
    </source>
</reference>
<dbReference type="PROSITE" id="PS50928">
    <property type="entry name" value="ABC_TM1"/>
    <property type="match status" value="1"/>
</dbReference>
<sequence>MNELARKPKRWPKIVSRTFLILVTILLVFPFFWMVLLSFKSDTQILNNPFSLVLDAGFSNYVRAMQVLDLKILFGNTIFLAATTQAVGLIITFMSSYCLSRMVFRHQRIRDGLYLFFLLGLTIPSYILLFPIYRMVVAMHLQNTYLSLILPLIATSIAFNTLLFVGFLRDFPSEVEEAAIIDGCGLFSLCARIVIPVIKPVFATLLVFNVVYVWNEYPLSVTLISDINKMTVSLGASMFRGTYSMDYSGMIAAAVLIILPQLVFYAFFQRFIIEGMTAGAVKG</sequence>
<dbReference type="AlphaFoldDB" id="A7VQM2"/>
<feature type="transmembrane region" description="Helical" evidence="7">
    <location>
        <begin position="20"/>
        <end position="39"/>
    </location>
</feature>
<dbReference type="EMBL" id="ABCB02000015">
    <property type="protein sequence ID" value="EDO62433.1"/>
    <property type="molecule type" value="Genomic_DNA"/>
</dbReference>
<keyword evidence="2 7" id="KW-0813">Transport</keyword>
<dbReference type="InterPro" id="IPR000515">
    <property type="entry name" value="MetI-like"/>
</dbReference>
<protein>
    <submittedName>
        <fullName evidence="9">ABC transporter, permease protein</fullName>
    </submittedName>
    <submittedName>
        <fullName evidence="10">Carbohydrate ABC transporter permease</fullName>
    </submittedName>
</protein>
<reference evidence="9 11" key="1">
    <citation type="submission" date="2007-08" db="EMBL/GenBank/DDBJ databases">
        <title>Draft genome sequence of Clostridium leptum (DSM 753).</title>
        <authorList>
            <person name="Sudarsanam P."/>
            <person name="Ley R."/>
            <person name="Guruge J."/>
            <person name="Turnbaugh P.J."/>
            <person name="Mahowald M."/>
            <person name="Liep D."/>
            <person name="Gordon J."/>
        </authorList>
    </citation>
    <scope>NUCLEOTIDE SEQUENCE [LARGE SCALE GENOMIC DNA]</scope>
    <source>
        <strain evidence="9 11">DSM 753</strain>
    </source>
</reference>
<dbReference type="EMBL" id="NOXF01000011">
    <property type="protein sequence ID" value="PEQ23774.1"/>
    <property type="molecule type" value="Genomic_DNA"/>
</dbReference>
<dbReference type="SUPFAM" id="SSF161098">
    <property type="entry name" value="MetI-like"/>
    <property type="match status" value="1"/>
</dbReference>
<evidence type="ECO:0000259" key="8">
    <source>
        <dbReference type="PROSITE" id="PS50928"/>
    </source>
</evidence>
<dbReference type="CDD" id="cd06261">
    <property type="entry name" value="TM_PBP2"/>
    <property type="match status" value="1"/>
</dbReference>
<keyword evidence="3" id="KW-1003">Cell membrane</keyword>
<keyword evidence="4 7" id="KW-0812">Transmembrane</keyword>